<evidence type="ECO:0000256" key="3">
    <source>
        <dbReference type="SAM" id="MobiDB-lite"/>
    </source>
</evidence>
<keyword evidence="2" id="KW-0175">Coiled coil</keyword>
<dbReference type="EMBL" id="CAJPDQ010000003">
    <property type="protein sequence ID" value="CAF9906552.1"/>
    <property type="molecule type" value="Genomic_DNA"/>
</dbReference>
<sequence>MSTSWHNEYLSALATRDKTEHQNKTLYEAYTTLASRKSQPSTQSHAKDEPATSPAPPLSPSNRVMPWSRTGAGSPTPASAPAPTLAARWQEELSEAQRRRAELESGLGAAKTELERERTRAVVAERRVTELAIENAGLTVKLRDRVEELRAKAKLVQDVHDESVALNLQLNISEERNAKLEKENKELVDRWMARMGKEADALNDASKFS</sequence>
<dbReference type="AlphaFoldDB" id="A0A8H3EIU0"/>
<reference evidence="5" key="1">
    <citation type="submission" date="2021-03" db="EMBL/GenBank/DDBJ databases">
        <authorList>
            <person name="Tagirdzhanova G."/>
        </authorList>
    </citation>
    <scope>NUCLEOTIDE SEQUENCE</scope>
</reference>
<dbReference type="CDD" id="cd22887">
    <property type="entry name" value="Atg16_CCD"/>
    <property type="match status" value="1"/>
</dbReference>
<feature type="coiled-coil region" evidence="2">
    <location>
        <begin position="86"/>
        <end position="113"/>
    </location>
</feature>
<gene>
    <name evidence="5" type="ORF">GOMPHAMPRED_004780</name>
</gene>
<evidence type="ECO:0000259" key="4">
    <source>
        <dbReference type="Pfam" id="PF08614"/>
    </source>
</evidence>
<protein>
    <recommendedName>
        <fullName evidence="4">Autophagy-related protein 16 domain-containing protein</fullName>
    </recommendedName>
</protein>
<evidence type="ECO:0000313" key="5">
    <source>
        <dbReference type="EMBL" id="CAF9906552.1"/>
    </source>
</evidence>
<evidence type="ECO:0000256" key="2">
    <source>
        <dbReference type="SAM" id="Coils"/>
    </source>
</evidence>
<proteinExistence type="inferred from homology"/>
<feature type="compositionally biased region" description="Polar residues" evidence="3">
    <location>
        <begin position="32"/>
        <end position="44"/>
    </location>
</feature>
<organism evidence="5 6">
    <name type="scientific">Gomphillus americanus</name>
    <dbReference type="NCBI Taxonomy" id="1940652"/>
    <lineage>
        <taxon>Eukaryota</taxon>
        <taxon>Fungi</taxon>
        <taxon>Dikarya</taxon>
        <taxon>Ascomycota</taxon>
        <taxon>Pezizomycotina</taxon>
        <taxon>Lecanoromycetes</taxon>
        <taxon>OSLEUM clade</taxon>
        <taxon>Ostropomycetidae</taxon>
        <taxon>Ostropales</taxon>
        <taxon>Graphidaceae</taxon>
        <taxon>Gomphilloideae</taxon>
        <taxon>Gomphillus</taxon>
    </lineage>
</organism>
<feature type="domain" description="Autophagy-related protein 16" evidence="4">
    <location>
        <begin position="8"/>
        <end position="203"/>
    </location>
</feature>
<evidence type="ECO:0000313" key="6">
    <source>
        <dbReference type="Proteomes" id="UP000664169"/>
    </source>
</evidence>
<feature type="compositionally biased region" description="Low complexity" evidence="3">
    <location>
        <begin position="70"/>
        <end position="84"/>
    </location>
</feature>
<comment type="similarity">
    <text evidence="1">Belongs to the ATG16 family.</text>
</comment>
<keyword evidence="6" id="KW-1185">Reference proteome</keyword>
<dbReference type="Proteomes" id="UP000664169">
    <property type="component" value="Unassembled WGS sequence"/>
</dbReference>
<dbReference type="Pfam" id="PF08614">
    <property type="entry name" value="ATG16"/>
    <property type="match status" value="1"/>
</dbReference>
<dbReference type="Gene3D" id="1.20.5.170">
    <property type="match status" value="1"/>
</dbReference>
<feature type="coiled-coil region" evidence="2">
    <location>
        <begin position="163"/>
        <end position="190"/>
    </location>
</feature>
<name>A0A8H3EIU0_9LECA</name>
<feature type="region of interest" description="Disordered" evidence="3">
    <location>
        <begin position="13"/>
        <end position="84"/>
    </location>
</feature>
<evidence type="ECO:0000256" key="1">
    <source>
        <dbReference type="ARBA" id="ARBA00005331"/>
    </source>
</evidence>
<dbReference type="OrthoDB" id="8949486at2759"/>
<accession>A0A8H3EIU0</accession>
<dbReference type="InterPro" id="IPR013923">
    <property type="entry name" value="Autophagy-rel_prot_16_dom"/>
</dbReference>
<comment type="caution">
    <text evidence="5">The sequence shown here is derived from an EMBL/GenBank/DDBJ whole genome shotgun (WGS) entry which is preliminary data.</text>
</comment>